<evidence type="ECO:0000259" key="6">
    <source>
        <dbReference type="Pfam" id="PF00724"/>
    </source>
</evidence>
<dbReference type="Gene3D" id="3.20.20.70">
    <property type="entry name" value="Aldolase class I"/>
    <property type="match status" value="1"/>
</dbReference>
<dbReference type="InterPro" id="IPR001155">
    <property type="entry name" value="OxRdtase_FMN_N"/>
</dbReference>
<dbReference type="Pfam" id="PF00724">
    <property type="entry name" value="Oxidored_FMN"/>
    <property type="match status" value="1"/>
</dbReference>
<evidence type="ECO:0000256" key="3">
    <source>
        <dbReference type="ARBA" id="ARBA00022643"/>
    </source>
</evidence>
<dbReference type="InterPro" id="IPR044152">
    <property type="entry name" value="YqjM-like"/>
</dbReference>
<evidence type="ECO:0000256" key="1">
    <source>
        <dbReference type="ARBA" id="ARBA00001917"/>
    </source>
</evidence>
<dbReference type="InterPro" id="IPR013785">
    <property type="entry name" value="Aldolase_TIM"/>
</dbReference>
<comment type="cofactor">
    <cofactor evidence="1">
        <name>FMN</name>
        <dbReference type="ChEBI" id="CHEBI:58210"/>
    </cofactor>
</comment>
<organism evidence="7 8">
    <name type="scientific">Phycomyces blakesleeanus</name>
    <dbReference type="NCBI Taxonomy" id="4837"/>
    <lineage>
        <taxon>Eukaryota</taxon>
        <taxon>Fungi</taxon>
        <taxon>Fungi incertae sedis</taxon>
        <taxon>Mucoromycota</taxon>
        <taxon>Mucoromycotina</taxon>
        <taxon>Mucoromycetes</taxon>
        <taxon>Mucorales</taxon>
        <taxon>Phycomycetaceae</taxon>
        <taxon>Phycomyces</taxon>
    </lineage>
</organism>
<keyword evidence="3" id="KW-0288">FMN</keyword>
<evidence type="ECO:0000256" key="4">
    <source>
        <dbReference type="ARBA" id="ARBA00022857"/>
    </source>
</evidence>
<dbReference type="Proteomes" id="UP001448207">
    <property type="component" value="Unassembled WGS sequence"/>
</dbReference>
<evidence type="ECO:0000313" key="8">
    <source>
        <dbReference type="Proteomes" id="UP001448207"/>
    </source>
</evidence>
<keyword evidence="2" id="KW-0285">Flavoprotein</keyword>
<dbReference type="EMBL" id="JBCLYO010000002">
    <property type="protein sequence ID" value="KAL0093066.1"/>
    <property type="molecule type" value="Genomic_DNA"/>
</dbReference>
<protein>
    <recommendedName>
        <fullName evidence="6">NADH:flavin oxidoreductase/NADH oxidase N-terminal domain-containing protein</fullName>
    </recommendedName>
</protein>
<dbReference type="SUPFAM" id="SSF51395">
    <property type="entry name" value="FMN-linked oxidoreductases"/>
    <property type="match status" value="1"/>
</dbReference>
<reference evidence="7 8" key="1">
    <citation type="submission" date="2024-04" db="EMBL/GenBank/DDBJ databases">
        <title>Symmetric and asymmetric DNA N6-adenine methylation regulates different biological responses in Mucorales.</title>
        <authorList>
            <consortium name="Lawrence Berkeley National Laboratory"/>
            <person name="Lax C."/>
            <person name="Mondo S.J."/>
            <person name="Osorio-Concepcion M."/>
            <person name="Muszewska A."/>
            <person name="Corrochano-Luque M."/>
            <person name="Gutierrez G."/>
            <person name="Riley R."/>
            <person name="Lipzen A."/>
            <person name="Guo J."/>
            <person name="Hundley H."/>
            <person name="Amirebrahimi M."/>
            <person name="Ng V."/>
            <person name="Lorenzo-Gutierrez D."/>
            <person name="Binder U."/>
            <person name="Yang J."/>
            <person name="Song Y."/>
            <person name="Canovas D."/>
            <person name="Navarro E."/>
            <person name="Freitag M."/>
            <person name="Gabaldon T."/>
            <person name="Grigoriev I.V."/>
            <person name="Corrochano L.M."/>
            <person name="Nicolas F.E."/>
            <person name="Garre V."/>
        </authorList>
    </citation>
    <scope>NUCLEOTIDE SEQUENCE [LARGE SCALE GENOMIC DNA]</scope>
    <source>
        <strain evidence="7 8">L51</strain>
    </source>
</reference>
<dbReference type="PANTHER" id="PTHR43303">
    <property type="entry name" value="NADPH DEHYDROGENASE C23G7.10C-RELATED"/>
    <property type="match status" value="1"/>
</dbReference>
<accession>A0ABR3BDB2</accession>
<name>A0ABR3BDB2_PHYBL</name>
<evidence type="ECO:0000256" key="5">
    <source>
        <dbReference type="ARBA" id="ARBA00023002"/>
    </source>
</evidence>
<sequence>MAATLITSCPTSKTTKWFSFVSTEPNNTKLLQPTTQKSITLDNRIVFPSINTYSAKDGCLTDSHLLHYGSLAAHGAGLIIIEATAIEACGRTTAYDSGIWKDEQVEPLKRVVNLIKAQGSVPGIQLSHSGRKLSIVPHLICSRVTPDEDDDSPEEKYSACDLKYTGSDPQPNELTVTEIRANVQKWADSAILANRAGVEVLEINAANRHLLHYFLSGNLNNRTDFYGGSLQNRMRFPLEVARAVRAAWPDEKPLWFRLPATDFSDSDPLSCDRDGWDIYQAIEFCKELKKIGIDAIAIANGTTTMNIKYPAPSTCQAQLANVIKHEVGIQTGATGSTCAGEEAEYILQKYQADYIIVGSGCILKTCFPKKDTPKLLADKISLSESGSLIDSILFVHININISDVGILGCNTVSKKFAHYWDIHS</sequence>
<gene>
    <name evidence="7" type="ORF">J3Q64DRAFT_1819107</name>
</gene>
<feature type="domain" description="NADH:flavin oxidoreductase/NADH oxidase N-terminal" evidence="6">
    <location>
        <begin position="29"/>
        <end position="363"/>
    </location>
</feature>
<evidence type="ECO:0000313" key="7">
    <source>
        <dbReference type="EMBL" id="KAL0093066.1"/>
    </source>
</evidence>
<evidence type="ECO:0000256" key="2">
    <source>
        <dbReference type="ARBA" id="ARBA00022630"/>
    </source>
</evidence>
<keyword evidence="5" id="KW-0560">Oxidoreductase</keyword>
<proteinExistence type="predicted"/>
<comment type="caution">
    <text evidence="7">The sequence shown here is derived from an EMBL/GenBank/DDBJ whole genome shotgun (WGS) entry which is preliminary data.</text>
</comment>
<keyword evidence="8" id="KW-1185">Reference proteome</keyword>
<dbReference type="PANTHER" id="PTHR43303:SF4">
    <property type="entry name" value="NADPH DEHYDROGENASE C23G7.10C-RELATED"/>
    <property type="match status" value="1"/>
</dbReference>
<keyword evidence="4" id="KW-0521">NADP</keyword>